<dbReference type="InterPro" id="IPR051401">
    <property type="entry name" value="GtrA_CellWall_Glycosyl"/>
</dbReference>
<dbReference type="EMBL" id="JAGQFT010000133">
    <property type="protein sequence ID" value="MBR0563444.1"/>
    <property type="molecule type" value="Genomic_DNA"/>
</dbReference>
<evidence type="ECO:0000256" key="1">
    <source>
        <dbReference type="ARBA" id="ARBA00004141"/>
    </source>
</evidence>
<comment type="similarity">
    <text evidence="2">Belongs to the GtrA family.</text>
</comment>
<keyword evidence="4 6" id="KW-1133">Transmembrane helix</keyword>
<evidence type="ECO:0000259" key="7">
    <source>
        <dbReference type="Pfam" id="PF04138"/>
    </source>
</evidence>
<evidence type="ECO:0000313" key="10">
    <source>
        <dbReference type="Proteomes" id="UP000675747"/>
    </source>
</evidence>
<dbReference type="PANTHER" id="PTHR38459:SF1">
    <property type="entry name" value="PROPHAGE BACTOPRENOL-LINKED GLUCOSE TRANSLOCASE HOMOLOG"/>
    <property type="match status" value="1"/>
</dbReference>
<evidence type="ECO:0000256" key="4">
    <source>
        <dbReference type="ARBA" id="ARBA00022989"/>
    </source>
</evidence>
<keyword evidence="10" id="KW-1185">Reference proteome</keyword>
<reference evidence="8" key="2">
    <citation type="submission" date="2021-04" db="EMBL/GenBank/DDBJ databases">
        <authorList>
            <person name="Karlyshev A.V."/>
        </authorList>
    </citation>
    <scope>NUCLEOTIDE SEQUENCE</scope>
    <source>
        <strain evidence="8">LMG 29479</strain>
    </source>
</reference>
<feature type="domain" description="GtrA/DPMS transmembrane" evidence="7">
    <location>
        <begin position="10"/>
        <end position="125"/>
    </location>
</feature>
<organism evidence="8">
    <name type="scientific">Coralloluteibacterium stylophorae</name>
    <dbReference type="NCBI Taxonomy" id="1776034"/>
    <lineage>
        <taxon>Bacteria</taxon>
        <taxon>Pseudomonadati</taxon>
        <taxon>Pseudomonadota</taxon>
        <taxon>Gammaproteobacteria</taxon>
        <taxon>Lysobacterales</taxon>
        <taxon>Lysobacteraceae</taxon>
        <taxon>Coralloluteibacterium</taxon>
    </lineage>
</organism>
<dbReference type="GO" id="GO:0000271">
    <property type="term" value="P:polysaccharide biosynthetic process"/>
    <property type="evidence" value="ECO:0007669"/>
    <property type="project" value="InterPro"/>
</dbReference>
<dbReference type="RefSeq" id="WP_211927353.1">
    <property type="nucleotide sequence ID" value="NZ_JAGQFT020000008.1"/>
</dbReference>
<feature type="transmembrane region" description="Helical" evidence="6">
    <location>
        <begin position="7"/>
        <end position="31"/>
    </location>
</feature>
<evidence type="ECO:0000256" key="6">
    <source>
        <dbReference type="SAM" id="Phobius"/>
    </source>
</evidence>
<comment type="caution">
    <text evidence="8">The sequence shown here is derived from an EMBL/GenBank/DDBJ whole genome shotgun (WGS) entry which is preliminary data.</text>
</comment>
<evidence type="ECO:0000256" key="2">
    <source>
        <dbReference type="ARBA" id="ARBA00009399"/>
    </source>
</evidence>
<feature type="transmembrane region" description="Helical" evidence="6">
    <location>
        <begin position="75"/>
        <end position="95"/>
    </location>
</feature>
<accession>A0A8J7VX60</accession>
<proteinExistence type="inferred from homology"/>
<evidence type="ECO:0000313" key="8">
    <source>
        <dbReference type="EMBL" id="MBR0563444.1"/>
    </source>
</evidence>
<dbReference type="InterPro" id="IPR007267">
    <property type="entry name" value="GtrA_DPMS_TM"/>
</dbReference>
<dbReference type="GO" id="GO:0005886">
    <property type="term" value="C:plasma membrane"/>
    <property type="evidence" value="ECO:0007669"/>
    <property type="project" value="TreeGrafter"/>
</dbReference>
<dbReference type="AlphaFoldDB" id="A0A8J7VX60"/>
<evidence type="ECO:0000313" key="9">
    <source>
        <dbReference type="EMBL" id="MBS7457985.1"/>
    </source>
</evidence>
<reference evidence="9 10" key="1">
    <citation type="journal article" date="2021" name="Microbiol. Resour. Announc.">
        <title>Draft Genome Sequence of Coralloluteibacterium stylophorae LMG 29479T.</title>
        <authorList>
            <person name="Karlyshev A.V."/>
            <person name="Kudryashova E.B."/>
            <person name="Ariskina E.V."/>
            <person name="Conroy A.P."/>
            <person name="Abidueva E.Y."/>
        </authorList>
    </citation>
    <scope>NUCLEOTIDE SEQUENCE [LARGE SCALE GENOMIC DNA]</scope>
    <source>
        <strain evidence="9 10">LMG 29479</strain>
    </source>
</reference>
<gene>
    <name evidence="9" type="ORF">KB893_012675</name>
    <name evidence="8" type="ORF">KB893_13105</name>
</gene>
<protein>
    <submittedName>
        <fullName evidence="8">GtrA family protein</fullName>
    </submittedName>
</protein>
<name>A0A8J7VX60_9GAMM</name>
<comment type="subcellular location">
    <subcellularLocation>
        <location evidence="1">Membrane</location>
        <topology evidence="1">Multi-pass membrane protein</topology>
    </subcellularLocation>
</comment>
<evidence type="ECO:0000256" key="5">
    <source>
        <dbReference type="ARBA" id="ARBA00023136"/>
    </source>
</evidence>
<keyword evidence="3 6" id="KW-0812">Transmembrane</keyword>
<dbReference type="EMBL" id="JAGQFT020000008">
    <property type="protein sequence ID" value="MBS7457985.1"/>
    <property type="molecule type" value="Genomic_DNA"/>
</dbReference>
<dbReference type="Proteomes" id="UP000675747">
    <property type="component" value="Unassembled WGS sequence"/>
</dbReference>
<dbReference type="Pfam" id="PF04138">
    <property type="entry name" value="GtrA_DPMS_TM"/>
    <property type="match status" value="1"/>
</dbReference>
<keyword evidence="5 6" id="KW-0472">Membrane</keyword>
<dbReference type="PANTHER" id="PTHR38459">
    <property type="entry name" value="PROPHAGE BACTOPRENOL-LINKED GLUCOSE TRANSLOCASE HOMOLOG"/>
    <property type="match status" value="1"/>
</dbReference>
<sequence>MSLLRQGGSYIAVGGLQFAIDWVLFVALTALGVQAPAANLASRTAGAAVGFWLNGRITFAKGGKPRLGRRRLARFLAMWLVLTAASTLLVGWTAHQVGLRHAWLAKPLVEALMAVLGFACSRTWVYR</sequence>
<feature type="transmembrane region" description="Helical" evidence="6">
    <location>
        <begin position="107"/>
        <end position="125"/>
    </location>
</feature>
<evidence type="ECO:0000256" key="3">
    <source>
        <dbReference type="ARBA" id="ARBA00022692"/>
    </source>
</evidence>